<keyword evidence="3" id="KW-0285">Flavoprotein</keyword>
<dbReference type="PANTHER" id="PTHR10961:SF46">
    <property type="entry name" value="PEROXISOMAL SARCOSINE OXIDASE"/>
    <property type="match status" value="1"/>
</dbReference>
<dbReference type="InterPro" id="IPR006076">
    <property type="entry name" value="FAD-dep_OxRdtase"/>
</dbReference>
<keyword evidence="5" id="KW-0560">Oxidoreductase</keyword>
<evidence type="ECO:0000256" key="4">
    <source>
        <dbReference type="ARBA" id="ARBA00022827"/>
    </source>
</evidence>
<feature type="domain" description="FAD dependent oxidoreductase" evidence="6">
    <location>
        <begin position="215"/>
        <end position="290"/>
    </location>
</feature>
<evidence type="ECO:0000256" key="2">
    <source>
        <dbReference type="ARBA" id="ARBA00010989"/>
    </source>
</evidence>
<dbReference type="GO" id="GO:0004657">
    <property type="term" value="F:proline dehydrogenase activity"/>
    <property type="evidence" value="ECO:0007669"/>
    <property type="project" value="TreeGrafter"/>
</dbReference>
<comment type="cofactor">
    <cofactor evidence="1">
        <name>FAD</name>
        <dbReference type="ChEBI" id="CHEBI:57692"/>
    </cofactor>
</comment>
<dbReference type="GO" id="GO:0050660">
    <property type="term" value="F:flavin adenine dinucleotide binding"/>
    <property type="evidence" value="ECO:0007669"/>
    <property type="project" value="InterPro"/>
</dbReference>
<dbReference type="Proteomes" id="UP000001611">
    <property type="component" value="Chromosome 1"/>
</dbReference>
<keyword evidence="4" id="KW-0274">FAD</keyword>
<evidence type="ECO:0000256" key="5">
    <source>
        <dbReference type="ARBA" id="ARBA00023002"/>
    </source>
</evidence>
<sequence length="350" mass="38508">MSTSSPPSSILIIGSGVFGLSTALALALRPAYAKTEITILDRSPEQGVFPSHDASSIDSSRIIRPDYADPAYSALAAAAHHHWRHSPLGEDGRYTESGMALIADAPPAHVKTRTQMDYVRDSYANVKRLAQRKECGIDAARLTELPSRRAIAELVGLNPADADTDTTPGDWGYLNGNSGWADAGQQHANLRHPPAPQIKKTLSYSIPYDPALCIPAEAEADLRRVLRATVPLPQLHDRPFAAERICWYTDTPTGDFLVDYHPGWRGLFLATAGSGHGFKFLPIIGDHVVDCVEGRRPEAFDDKWRWRGVERRDDDVEQVYEHIVTEDGSRGGKLGLVLAEELTKNRRAKM</sequence>
<dbReference type="SUPFAM" id="SSF51905">
    <property type="entry name" value="FAD/NAD(P)-binding domain"/>
    <property type="match status" value="1"/>
</dbReference>
<feature type="domain" description="FAD dependent oxidoreductase" evidence="6">
    <location>
        <begin position="10"/>
        <end position="145"/>
    </location>
</feature>
<dbReference type="GO" id="GO:0008115">
    <property type="term" value="F:sarcosine oxidase activity"/>
    <property type="evidence" value="ECO:0007669"/>
    <property type="project" value="TreeGrafter"/>
</dbReference>
<dbReference type="STRING" id="498257.G2WSL5"/>
<evidence type="ECO:0000256" key="1">
    <source>
        <dbReference type="ARBA" id="ARBA00001974"/>
    </source>
</evidence>
<dbReference type="InParanoid" id="G2WSL5"/>
<name>G2WSL5_VERDV</name>
<dbReference type="Pfam" id="PF01266">
    <property type="entry name" value="DAO"/>
    <property type="match status" value="2"/>
</dbReference>
<dbReference type="InterPro" id="IPR036188">
    <property type="entry name" value="FAD/NAD-bd_sf"/>
</dbReference>
<reference evidence="7 8" key="1">
    <citation type="submission" date="2008-03" db="EMBL/GenBank/DDBJ databases">
        <title>The Genome Sequence of Verticillium dahliae VdLs.17.</title>
        <authorList>
            <consortium name="The Broad Institute Genome Sequencing Platform"/>
            <person name="Ma L.-J.J."/>
            <person name="Klosterman S.J."/>
            <person name="Subbarao K."/>
            <person name="Dobinson K."/>
            <person name="Veronese P."/>
            <person name="Kang S."/>
            <person name="Gold S.E."/>
            <person name="Young S."/>
            <person name="Jaffe D."/>
            <person name="Gnerre S."/>
            <person name="Berlin A."/>
            <person name="Heiman D."/>
            <person name="Hepburn T."/>
            <person name="Sykes S."/>
            <person name="Alvarado L."/>
            <person name="Kodira C.D."/>
            <person name="Lander E."/>
            <person name="Galagan J."/>
            <person name="Nusbaum C."/>
            <person name="Birren B."/>
        </authorList>
    </citation>
    <scope>NUCLEOTIDE SEQUENCE [LARGE SCALE GENOMIC DNA]</scope>
    <source>
        <strain evidence="8">VdLs.17 / ATCC MYA-4575 / FGSC 10137</strain>
    </source>
</reference>
<dbReference type="GeneID" id="20703074"/>
<keyword evidence="8" id="KW-1185">Reference proteome</keyword>
<dbReference type="PANTHER" id="PTHR10961">
    <property type="entry name" value="PEROXISOMAL SARCOSINE OXIDASE"/>
    <property type="match status" value="1"/>
</dbReference>
<dbReference type="Gene3D" id="3.50.50.60">
    <property type="entry name" value="FAD/NAD(P)-binding domain"/>
    <property type="match status" value="2"/>
</dbReference>
<dbReference type="OrthoDB" id="2219495at2759"/>
<dbReference type="GO" id="GO:0050031">
    <property type="term" value="F:L-pipecolate oxidase activity"/>
    <property type="evidence" value="ECO:0007669"/>
    <property type="project" value="TreeGrafter"/>
</dbReference>
<gene>
    <name evidence="7" type="ORF">VDAG_01611</name>
</gene>
<organism evidence="7 8">
    <name type="scientific">Verticillium dahliae (strain VdLs.17 / ATCC MYA-4575 / FGSC 10137)</name>
    <name type="common">Verticillium wilt</name>
    <dbReference type="NCBI Taxonomy" id="498257"/>
    <lineage>
        <taxon>Eukaryota</taxon>
        <taxon>Fungi</taxon>
        <taxon>Dikarya</taxon>
        <taxon>Ascomycota</taxon>
        <taxon>Pezizomycotina</taxon>
        <taxon>Sordariomycetes</taxon>
        <taxon>Hypocreomycetidae</taxon>
        <taxon>Glomerellales</taxon>
        <taxon>Plectosphaerellaceae</taxon>
        <taxon>Verticillium</taxon>
    </lineage>
</organism>
<protein>
    <recommendedName>
        <fullName evidence="6">FAD dependent oxidoreductase domain-containing protein</fullName>
    </recommendedName>
</protein>
<proteinExistence type="inferred from homology"/>
<evidence type="ECO:0000313" key="8">
    <source>
        <dbReference type="Proteomes" id="UP000001611"/>
    </source>
</evidence>
<accession>G2WSL5</accession>
<evidence type="ECO:0000313" key="7">
    <source>
        <dbReference type="EMBL" id="EGY17929.1"/>
    </source>
</evidence>
<dbReference type="KEGG" id="vda:VDAG_01611"/>
<evidence type="ECO:0000256" key="3">
    <source>
        <dbReference type="ARBA" id="ARBA00022630"/>
    </source>
</evidence>
<evidence type="ECO:0000259" key="6">
    <source>
        <dbReference type="Pfam" id="PF01266"/>
    </source>
</evidence>
<comment type="similarity">
    <text evidence="2">Belongs to the MSOX/MTOX family.</text>
</comment>
<dbReference type="SMR" id="G2WSL5"/>
<dbReference type="EMBL" id="DS572696">
    <property type="protein sequence ID" value="EGY17929.1"/>
    <property type="molecule type" value="Genomic_DNA"/>
</dbReference>
<dbReference type="OMA" id="WRKQGDD"/>
<dbReference type="RefSeq" id="XP_009648792.1">
    <property type="nucleotide sequence ID" value="XM_009650497.1"/>
</dbReference>
<dbReference type="InterPro" id="IPR045170">
    <property type="entry name" value="MTOX"/>
</dbReference>
<dbReference type="eggNOG" id="KOG2820">
    <property type="taxonomic scope" value="Eukaryota"/>
</dbReference>
<dbReference type="AlphaFoldDB" id="G2WSL5"/>
<dbReference type="HOGENOM" id="CLU_007884_0_1_1"/>